<dbReference type="PROSITE" id="PS01031">
    <property type="entry name" value="SHSP"/>
    <property type="match status" value="1"/>
</dbReference>
<comment type="similarity">
    <text evidence="1">Belongs to the small heat shock protein (HSP20) family.</text>
</comment>
<reference evidence="3" key="1">
    <citation type="submission" date="2022-07" db="EMBL/GenBank/DDBJ databases">
        <title>Phylogenomic reconstructions and comparative analyses of Kickxellomycotina fungi.</title>
        <authorList>
            <person name="Reynolds N.K."/>
            <person name="Stajich J.E."/>
            <person name="Barry K."/>
            <person name="Grigoriev I.V."/>
            <person name="Crous P."/>
            <person name="Smith M.E."/>
        </authorList>
    </citation>
    <scope>NUCLEOTIDE SEQUENCE</scope>
    <source>
        <strain evidence="3">NBRC 105414</strain>
    </source>
</reference>
<comment type="caution">
    <text evidence="3">The sequence shown here is derived from an EMBL/GenBank/DDBJ whole genome shotgun (WGS) entry which is preliminary data.</text>
</comment>
<dbReference type="OrthoDB" id="1431247at2759"/>
<protein>
    <recommendedName>
        <fullName evidence="2">SHSP domain-containing protein</fullName>
    </recommendedName>
</protein>
<dbReference type="EMBL" id="JANBUL010000053">
    <property type="protein sequence ID" value="KAJ2783193.1"/>
    <property type="molecule type" value="Genomic_DNA"/>
</dbReference>
<name>A0A9W8HG28_9FUNG</name>
<dbReference type="InterPro" id="IPR008978">
    <property type="entry name" value="HSP20-like_chaperone"/>
</dbReference>
<evidence type="ECO:0000313" key="3">
    <source>
        <dbReference type="EMBL" id="KAJ2783193.1"/>
    </source>
</evidence>
<keyword evidence="4" id="KW-1185">Reference proteome</keyword>
<dbReference type="SUPFAM" id="SSF49764">
    <property type="entry name" value="HSP20-like chaperones"/>
    <property type="match status" value="1"/>
</dbReference>
<dbReference type="AlphaFoldDB" id="A0A9W8HG28"/>
<dbReference type="CDD" id="cd06464">
    <property type="entry name" value="ACD_sHsps-like"/>
    <property type="match status" value="1"/>
</dbReference>
<dbReference type="Proteomes" id="UP001140217">
    <property type="component" value="Unassembled WGS sequence"/>
</dbReference>
<dbReference type="InterPro" id="IPR002068">
    <property type="entry name" value="A-crystallin/Hsp20_dom"/>
</dbReference>
<evidence type="ECO:0000256" key="1">
    <source>
        <dbReference type="PROSITE-ProRule" id="PRU00285"/>
    </source>
</evidence>
<sequence>MESLFDGFFSSIEALREPGGAAAAAAAAAGGADATIGEISAGMWAPRVERRDSADMIHIEARLPGVGRDQVRVDASTPGRLRIYGECSAHAAYDCAGGRVRERRLGQLEKDIPLPPGARVAEMSVAAWESGGVTIRIPR</sequence>
<evidence type="ECO:0000313" key="4">
    <source>
        <dbReference type="Proteomes" id="UP001140217"/>
    </source>
</evidence>
<dbReference type="Gene3D" id="2.60.40.790">
    <property type="match status" value="1"/>
</dbReference>
<gene>
    <name evidence="3" type="ORF">H4R18_001860</name>
</gene>
<proteinExistence type="inferred from homology"/>
<evidence type="ECO:0000259" key="2">
    <source>
        <dbReference type="PROSITE" id="PS01031"/>
    </source>
</evidence>
<organism evidence="3 4">
    <name type="scientific">Coemansia javaensis</name>
    <dbReference type="NCBI Taxonomy" id="2761396"/>
    <lineage>
        <taxon>Eukaryota</taxon>
        <taxon>Fungi</taxon>
        <taxon>Fungi incertae sedis</taxon>
        <taxon>Zoopagomycota</taxon>
        <taxon>Kickxellomycotina</taxon>
        <taxon>Kickxellomycetes</taxon>
        <taxon>Kickxellales</taxon>
        <taxon>Kickxellaceae</taxon>
        <taxon>Coemansia</taxon>
    </lineage>
</organism>
<feature type="domain" description="SHSP" evidence="2">
    <location>
        <begin position="39"/>
        <end position="139"/>
    </location>
</feature>
<accession>A0A9W8HG28</accession>